<dbReference type="EMBL" id="CP028475">
    <property type="protein sequence ID" value="AVW90858.1"/>
    <property type="molecule type" value="Genomic_DNA"/>
</dbReference>
<dbReference type="AlphaFoldDB" id="A0A2R4M153"/>
<dbReference type="Pfam" id="PF20083">
    <property type="entry name" value="DUF6477"/>
    <property type="match status" value="1"/>
</dbReference>
<reference evidence="1 2" key="1">
    <citation type="submission" date="2018-03" db="EMBL/GenBank/DDBJ databases">
        <title>The Complete Genome of Celeribacter baekdonensis strain LH4, a Thiosulfate-Oxidizing Alphaproteobacterium Isolated from Gulf of Mexico Continental Slope Sediments.</title>
        <authorList>
            <person name="Flood B.E."/>
            <person name="Bailey J.V."/>
            <person name="Leprich D."/>
        </authorList>
    </citation>
    <scope>NUCLEOTIDE SEQUENCE [LARGE SCALE GENOMIC DNA]</scope>
    <source>
        <strain evidence="1 2">LH4</strain>
    </source>
</reference>
<dbReference type="KEGG" id="cbak:DA792_06980"/>
<evidence type="ECO:0000313" key="2">
    <source>
        <dbReference type="Proteomes" id="UP000241447"/>
    </source>
</evidence>
<name>A0A2R4M153_9RHOB</name>
<gene>
    <name evidence="1" type="ORF">DA792_06980</name>
</gene>
<proteinExistence type="predicted"/>
<accession>A0A2R4M153</accession>
<dbReference type="InterPro" id="IPR045516">
    <property type="entry name" value="DUF6477"/>
</dbReference>
<dbReference type="OrthoDB" id="7875218at2"/>
<organism evidence="1 2">
    <name type="scientific">Celeribacter baekdonensis</name>
    <dbReference type="NCBI Taxonomy" id="875171"/>
    <lineage>
        <taxon>Bacteria</taxon>
        <taxon>Pseudomonadati</taxon>
        <taxon>Pseudomonadota</taxon>
        <taxon>Alphaproteobacteria</taxon>
        <taxon>Rhodobacterales</taxon>
        <taxon>Roseobacteraceae</taxon>
        <taxon>Celeribacter</taxon>
    </lineage>
</organism>
<protein>
    <submittedName>
        <fullName evidence="1">Uncharacterized protein</fullName>
    </submittedName>
</protein>
<dbReference type="Proteomes" id="UP000241447">
    <property type="component" value="Chromosome"/>
</dbReference>
<evidence type="ECO:0000313" key="1">
    <source>
        <dbReference type="EMBL" id="AVW90858.1"/>
    </source>
</evidence>
<sequence>MTGPHVQHRHPSKTRALMQQETKTMNDVTTLLNTLRRPRLLIRAARFGLNDYNRNRDLKRVMRTANAPSPARAVSSLIEEEAKIEETRRSGDAAYNVTRHVEVLIALMGEARLLPREQTAA</sequence>